<evidence type="ECO:0000313" key="2">
    <source>
        <dbReference type="Proteomes" id="UP001054945"/>
    </source>
</evidence>
<name>A0AAV4QVT8_CAEEX</name>
<keyword evidence="2" id="KW-1185">Reference proteome</keyword>
<dbReference type="Proteomes" id="UP001054945">
    <property type="component" value="Unassembled WGS sequence"/>
</dbReference>
<comment type="caution">
    <text evidence="1">The sequence shown here is derived from an EMBL/GenBank/DDBJ whole genome shotgun (WGS) entry which is preliminary data.</text>
</comment>
<dbReference type="EMBL" id="BPLR01006963">
    <property type="protein sequence ID" value="GIY13590.1"/>
    <property type="molecule type" value="Genomic_DNA"/>
</dbReference>
<evidence type="ECO:0000313" key="1">
    <source>
        <dbReference type="EMBL" id="GIY13590.1"/>
    </source>
</evidence>
<protein>
    <submittedName>
        <fullName evidence="1">Uncharacterized protein</fullName>
    </submittedName>
</protein>
<dbReference type="AlphaFoldDB" id="A0AAV4QVT8"/>
<accession>A0AAV4QVT8</accession>
<proteinExistence type="predicted"/>
<reference evidence="1 2" key="1">
    <citation type="submission" date="2021-06" db="EMBL/GenBank/DDBJ databases">
        <title>Caerostris extrusa draft genome.</title>
        <authorList>
            <person name="Kono N."/>
            <person name="Arakawa K."/>
        </authorList>
    </citation>
    <scope>NUCLEOTIDE SEQUENCE [LARGE SCALE GENOMIC DNA]</scope>
</reference>
<organism evidence="1 2">
    <name type="scientific">Caerostris extrusa</name>
    <name type="common">Bark spider</name>
    <name type="synonym">Caerostris bankana</name>
    <dbReference type="NCBI Taxonomy" id="172846"/>
    <lineage>
        <taxon>Eukaryota</taxon>
        <taxon>Metazoa</taxon>
        <taxon>Ecdysozoa</taxon>
        <taxon>Arthropoda</taxon>
        <taxon>Chelicerata</taxon>
        <taxon>Arachnida</taxon>
        <taxon>Araneae</taxon>
        <taxon>Araneomorphae</taxon>
        <taxon>Entelegynae</taxon>
        <taxon>Araneoidea</taxon>
        <taxon>Araneidae</taxon>
        <taxon>Caerostris</taxon>
    </lineage>
</organism>
<gene>
    <name evidence="1" type="ORF">CEXT_289091</name>
</gene>
<sequence>MLRVSPNRCSRWDQSRRRDRSNFRAAIHCPLYQGVGGRVDVPFNLRAVRSGRRPQLRVSSKSFRFAVIRSLGNN</sequence>